<organism evidence="2 3">
    <name type="scientific">Parendozoicomonas haliclonae</name>
    <dbReference type="NCBI Taxonomy" id="1960125"/>
    <lineage>
        <taxon>Bacteria</taxon>
        <taxon>Pseudomonadati</taxon>
        <taxon>Pseudomonadota</taxon>
        <taxon>Gammaproteobacteria</taxon>
        <taxon>Oceanospirillales</taxon>
        <taxon>Endozoicomonadaceae</taxon>
        <taxon>Parendozoicomonas</taxon>
    </lineage>
</organism>
<name>A0A1X7AM80_9GAMM</name>
<sequence>MGVLFKAMEGLQNIALVLVVTLMPLSLAQAEIYKWVDEDGNVHFTDKQHSQSNAREVELKKSNDYRGSNIYREQKSRFQAMDHERNIKKQAKQKKKQSMAKQCEYARYKLGRTETASYVFDIDDKGERIIYTEEQRQQAASKWRSFIDRNC</sequence>
<evidence type="ECO:0000259" key="1">
    <source>
        <dbReference type="Pfam" id="PF13511"/>
    </source>
</evidence>
<proteinExistence type="predicted"/>
<evidence type="ECO:0000313" key="2">
    <source>
        <dbReference type="EMBL" id="SMA48887.1"/>
    </source>
</evidence>
<feature type="domain" description="DUF4124" evidence="1">
    <location>
        <begin position="22"/>
        <end position="64"/>
    </location>
</feature>
<dbReference type="RefSeq" id="WP_087111189.1">
    <property type="nucleotide sequence ID" value="NZ_CBCSCN010000006.1"/>
</dbReference>
<dbReference type="Pfam" id="PF13511">
    <property type="entry name" value="DUF4124"/>
    <property type="match status" value="1"/>
</dbReference>
<protein>
    <recommendedName>
        <fullName evidence="1">DUF4124 domain-containing protein</fullName>
    </recommendedName>
</protein>
<dbReference type="InterPro" id="IPR025392">
    <property type="entry name" value="DUF4124"/>
</dbReference>
<dbReference type="EMBL" id="FWPT01000006">
    <property type="protein sequence ID" value="SMA48887.1"/>
    <property type="molecule type" value="Genomic_DNA"/>
</dbReference>
<dbReference type="AlphaFoldDB" id="A0A1X7AM80"/>
<reference evidence="2 3" key="1">
    <citation type="submission" date="2017-03" db="EMBL/GenBank/DDBJ databases">
        <authorList>
            <person name="Afonso C.L."/>
            <person name="Miller P.J."/>
            <person name="Scott M.A."/>
            <person name="Spackman E."/>
            <person name="Goraichik I."/>
            <person name="Dimitrov K.M."/>
            <person name="Suarez D.L."/>
            <person name="Swayne D.E."/>
        </authorList>
    </citation>
    <scope>NUCLEOTIDE SEQUENCE [LARGE SCALE GENOMIC DNA]</scope>
    <source>
        <strain evidence="2">SB41UT1</strain>
    </source>
</reference>
<gene>
    <name evidence="2" type="ORF">EHSB41UT_02953</name>
</gene>
<dbReference type="Proteomes" id="UP000196573">
    <property type="component" value="Unassembled WGS sequence"/>
</dbReference>
<accession>A0A1X7AM80</accession>
<keyword evidence="3" id="KW-1185">Reference proteome</keyword>
<dbReference type="OrthoDB" id="7068596at2"/>
<evidence type="ECO:0000313" key="3">
    <source>
        <dbReference type="Proteomes" id="UP000196573"/>
    </source>
</evidence>